<reference evidence="2" key="1">
    <citation type="journal article" date="2018" name="Nat. Microbiol.">
        <title>Leveraging single-cell genomics to expand the fungal tree of life.</title>
        <authorList>
            <person name="Ahrendt S.R."/>
            <person name="Quandt C.A."/>
            <person name="Ciobanu D."/>
            <person name="Clum A."/>
            <person name="Salamov A."/>
            <person name="Andreopoulos B."/>
            <person name="Cheng J.F."/>
            <person name="Woyke T."/>
            <person name="Pelin A."/>
            <person name="Henrissat B."/>
            <person name="Reynolds N.K."/>
            <person name="Benny G.L."/>
            <person name="Smith M.E."/>
            <person name="James T.Y."/>
            <person name="Grigoriev I.V."/>
        </authorList>
    </citation>
    <scope>NUCLEOTIDE SEQUENCE [LARGE SCALE GENOMIC DNA]</scope>
</reference>
<sequence length="142" mass="15896">MPSVVDDNQDVHIDVDEIDFSDIDARYKVDMPLNYDTVVVVDNAPIVGESKVERFVAAFECWDLSSPSCFHCHHRATVLLLPTGVTLTTSVFRRPIPPSSSLCHPLRLLNVIKKIFKHIVIKEGGIYMPMDPTTGKTKGYVI</sequence>
<keyword evidence="2" id="KW-1185">Reference proteome</keyword>
<name>A0A4P9WCM6_9FUNG</name>
<dbReference type="AlphaFoldDB" id="A0A4P9WCM6"/>
<proteinExistence type="predicted"/>
<dbReference type="Proteomes" id="UP000269721">
    <property type="component" value="Unassembled WGS sequence"/>
</dbReference>
<accession>A0A4P9WCM6</accession>
<evidence type="ECO:0000313" key="2">
    <source>
        <dbReference type="Proteomes" id="UP000269721"/>
    </source>
</evidence>
<evidence type="ECO:0000313" key="1">
    <source>
        <dbReference type="EMBL" id="RKO88116.1"/>
    </source>
</evidence>
<gene>
    <name evidence="1" type="ORF">BDK51DRAFT_38712</name>
</gene>
<dbReference type="EMBL" id="KZ996934">
    <property type="protein sequence ID" value="RKO88116.1"/>
    <property type="molecule type" value="Genomic_DNA"/>
</dbReference>
<organism evidence="1 2">
    <name type="scientific">Blyttiomyces helicus</name>
    <dbReference type="NCBI Taxonomy" id="388810"/>
    <lineage>
        <taxon>Eukaryota</taxon>
        <taxon>Fungi</taxon>
        <taxon>Fungi incertae sedis</taxon>
        <taxon>Chytridiomycota</taxon>
        <taxon>Chytridiomycota incertae sedis</taxon>
        <taxon>Chytridiomycetes</taxon>
        <taxon>Chytridiomycetes incertae sedis</taxon>
        <taxon>Blyttiomyces</taxon>
    </lineage>
</organism>
<dbReference type="OrthoDB" id="10250414at2759"/>
<protein>
    <submittedName>
        <fullName evidence="1">Uncharacterized protein</fullName>
    </submittedName>
</protein>